<name>A0ACA9P3Z9_9GLOM</name>
<keyword evidence="2" id="KW-1185">Reference proteome</keyword>
<feature type="non-terminal residue" evidence="1">
    <location>
        <position position="216"/>
    </location>
</feature>
<dbReference type="EMBL" id="CAJVPU010022120">
    <property type="protein sequence ID" value="CAG8684283.1"/>
    <property type="molecule type" value="Genomic_DNA"/>
</dbReference>
<dbReference type="Proteomes" id="UP000789702">
    <property type="component" value="Unassembled WGS sequence"/>
</dbReference>
<evidence type="ECO:0000313" key="2">
    <source>
        <dbReference type="Proteomes" id="UP000789702"/>
    </source>
</evidence>
<accession>A0ACA9P3Z9</accession>
<organism evidence="1 2">
    <name type="scientific">Dentiscutata heterogama</name>
    <dbReference type="NCBI Taxonomy" id="1316150"/>
    <lineage>
        <taxon>Eukaryota</taxon>
        <taxon>Fungi</taxon>
        <taxon>Fungi incertae sedis</taxon>
        <taxon>Mucoromycota</taxon>
        <taxon>Glomeromycotina</taxon>
        <taxon>Glomeromycetes</taxon>
        <taxon>Diversisporales</taxon>
        <taxon>Gigasporaceae</taxon>
        <taxon>Dentiscutata</taxon>
    </lineage>
</organism>
<proteinExistence type="predicted"/>
<reference evidence="1" key="1">
    <citation type="submission" date="2021-06" db="EMBL/GenBank/DDBJ databases">
        <authorList>
            <person name="Kallberg Y."/>
            <person name="Tangrot J."/>
            <person name="Rosling A."/>
        </authorList>
    </citation>
    <scope>NUCLEOTIDE SEQUENCE</scope>
    <source>
        <strain evidence="1">IL203A</strain>
    </source>
</reference>
<sequence>MSTNPSYNLQETLLHCDQDELQEFLTDVQTLENEDNYNDDPLFNFKQNLYERALDLTEHEDDPWKELNAKDTVGQDINYEEIEKIEEIGSEYSEEIPATTQKPTTLCVIIDNDYGEIRRCNRISNKRLQELVSVWKIDANAVEEVNRQLQLFGVYKSEIVKSTSFLSSVILTHAFRSWKFWLPQIVGSFCERPKLASYLHAILRAANVVAYSKDYE</sequence>
<protein>
    <submittedName>
        <fullName evidence="1">911_t:CDS:1</fullName>
    </submittedName>
</protein>
<gene>
    <name evidence="1" type="ORF">DHETER_LOCUS10822</name>
</gene>
<comment type="caution">
    <text evidence="1">The sequence shown here is derived from an EMBL/GenBank/DDBJ whole genome shotgun (WGS) entry which is preliminary data.</text>
</comment>
<evidence type="ECO:0000313" key="1">
    <source>
        <dbReference type="EMBL" id="CAG8684283.1"/>
    </source>
</evidence>